<name>A0AAE1D4C4_9GAST</name>
<proteinExistence type="predicted"/>
<keyword evidence="2" id="KW-1185">Reference proteome</keyword>
<dbReference type="AlphaFoldDB" id="A0AAE1D4C4"/>
<accession>A0AAE1D4C4</accession>
<dbReference type="EMBL" id="JAWDGP010005567">
    <property type="protein sequence ID" value="KAK3756043.1"/>
    <property type="molecule type" value="Genomic_DNA"/>
</dbReference>
<comment type="caution">
    <text evidence="1">The sequence shown here is derived from an EMBL/GenBank/DDBJ whole genome shotgun (WGS) entry which is preliminary data.</text>
</comment>
<organism evidence="1 2">
    <name type="scientific">Elysia crispata</name>
    <name type="common">lettuce slug</name>
    <dbReference type="NCBI Taxonomy" id="231223"/>
    <lineage>
        <taxon>Eukaryota</taxon>
        <taxon>Metazoa</taxon>
        <taxon>Spiralia</taxon>
        <taxon>Lophotrochozoa</taxon>
        <taxon>Mollusca</taxon>
        <taxon>Gastropoda</taxon>
        <taxon>Heterobranchia</taxon>
        <taxon>Euthyneura</taxon>
        <taxon>Panpulmonata</taxon>
        <taxon>Sacoglossa</taxon>
        <taxon>Placobranchoidea</taxon>
        <taxon>Plakobranchidae</taxon>
        <taxon>Elysia</taxon>
    </lineage>
</organism>
<gene>
    <name evidence="1" type="ORF">RRG08_032966</name>
</gene>
<evidence type="ECO:0000313" key="1">
    <source>
        <dbReference type="EMBL" id="KAK3756043.1"/>
    </source>
</evidence>
<protein>
    <submittedName>
        <fullName evidence="1">Uncharacterized protein</fullName>
    </submittedName>
</protein>
<dbReference type="Proteomes" id="UP001283361">
    <property type="component" value="Unassembled WGS sequence"/>
</dbReference>
<evidence type="ECO:0000313" key="2">
    <source>
        <dbReference type="Proteomes" id="UP001283361"/>
    </source>
</evidence>
<reference evidence="1" key="1">
    <citation type="journal article" date="2023" name="G3 (Bethesda)">
        <title>A reference genome for the long-term kleptoplast-retaining sea slug Elysia crispata morphotype clarki.</title>
        <authorList>
            <person name="Eastman K.E."/>
            <person name="Pendleton A.L."/>
            <person name="Shaikh M.A."/>
            <person name="Suttiyut T."/>
            <person name="Ogas R."/>
            <person name="Tomko P."/>
            <person name="Gavelis G."/>
            <person name="Widhalm J.R."/>
            <person name="Wisecaver J.H."/>
        </authorList>
    </citation>
    <scope>NUCLEOTIDE SEQUENCE</scope>
    <source>
        <strain evidence="1">ECLA1</strain>
    </source>
</reference>
<sequence length="81" mass="8416">MCGWQTNQVVTPGEIGGLSNASTGADSVSLVFDQAAISVAVPVVWVWLTAAWCESNQLVQVNAGSTPLDSLVCPCEAHQKA</sequence>